<sequence>MNKKLVTALSGGAALVLALTGCGGGGEDNGKKRDTWAKNLCDQLQPQVKKTKDAFASTVAVQGEEDSKKVQRTDSTAFETISAGYKSLASTVQNAGVPPVEDGKTIQDNAVKALNELSTAFADLKKQVDNLNTSDKAKFSDGLRDLAKRLDGLKGKGDDAINKLQSGELGKAMMKQESCKKGVESPK</sequence>
<dbReference type="PATRIC" id="fig|1678637.3.peg.2856"/>
<dbReference type="EMBL" id="LFXA01000008">
    <property type="protein sequence ID" value="KNB52120.1"/>
    <property type="molecule type" value="Genomic_DNA"/>
</dbReference>
<proteinExistence type="predicted"/>
<dbReference type="OrthoDB" id="4350650at2"/>
<dbReference type="AlphaFoldDB" id="A0A0K9XFE3"/>
<reference evidence="2" key="1">
    <citation type="submission" date="2015-07" db="EMBL/GenBank/DDBJ databases">
        <title>Draft genome sequence of Streptomyces sp. CMAA 1322, a bacterium isolated from Caatinga biome, from dry forest semiarid of Brazil.</title>
        <authorList>
            <person name="Santos S.N."/>
            <person name="Gacesa R."/>
            <person name="Taketani R.G."/>
            <person name="Long P.F."/>
            <person name="Melo I.S."/>
        </authorList>
    </citation>
    <scope>NUCLEOTIDE SEQUENCE [LARGE SCALE GENOMIC DNA]</scope>
    <source>
        <strain evidence="2">CMAA 1322</strain>
    </source>
</reference>
<evidence type="ECO:0000313" key="2">
    <source>
        <dbReference type="Proteomes" id="UP000037288"/>
    </source>
</evidence>
<keyword evidence="2" id="KW-1185">Reference proteome</keyword>
<protein>
    <submittedName>
        <fullName evidence="1">Small secreted protein</fullName>
    </submittedName>
</protein>
<dbReference type="RefSeq" id="WP_049716374.1">
    <property type="nucleotide sequence ID" value="NZ_LFXA01000008.1"/>
</dbReference>
<organism evidence="1 2">
    <name type="scientific">Streptomyces caatingaensis</name>
    <dbReference type="NCBI Taxonomy" id="1678637"/>
    <lineage>
        <taxon>Bacteria</taxon>
        <taxon>Bacillati</taxon>
        <taxon>Actinomycetota</taxon>
        <taxon>Actinomycetes</taxon>
        <taxon>Kitasatosporales</taxon>
        <taxon>Streptomycetaceae</taxon>
        <taxon>Streptomyces</taxon>
    </lineage>
</organism>
<dbReference type="PROSITE" id="PS51257">
    <property type="entry name" value="PROKAR_LIPOPROTEIN"/>
    <property type="match status" value="1"/>
</dbReference>
<gene>
    <name evidence="1" type="ORF">AC230_13255</name>
</gene>
<comment type="caution">
    <text evidence="1">The sequence shown here is derived from an EMBL/GenBank/DDBJ whole genome shotgun (WGS) entry which is preliminary data.</text>
</comment>
<dbReference type="Proteomes" id="UP000037288">
    <property type="component" value="Unassembled WGS sequence"/>
</dbReference>
<accession>A0A0K9XFE3</accession>
<evidence type="ECO:0000313" key="1">
    <source>
        <dbReference type="EMBL" id="KNB52120.1"/>
    </source>
</evidence>
<name>A0A0K9XFE3_9ACTN</name>
<dbReference type="STRING" id="1678637.AC230_13255"/>